<feature type="non-terminal residue" evidence="6">
    <location>
        <position position="1"/>
    </location>
</feature>
<dbReference type="InterPro" id="IPR036390">
    <property type="entry name" value="WH_DNA-bd_sf"/>
</dbReference>
<protein>
    <recommendedName>
        <fullName evidence="5">RIO2 kinase winged helix domain-containing protein</fullName>
    </recommendedName>
</protein>
<dbReference type="GO" id="GO:0005524">
    <property type="term" value="F:ATP binding"/>
    <property type="evidence" value="ECO:0007669"/>
    <property type="project" value="UniProtKB-KW"/>
</dbReference>
<sequence length="116" mass="12995">MGKFDVSLIRYLSGEDYRVLTAIEMGMRNHELVPLHLIAVIASLKHGGCHKILRELVRHCLVAYDASARRRSKGEGYRLTNLGYDYLALKTLAARDIIHSVGNQIGVGKESDIYIV</sequence>
<keyword evidence="1" id="KW-0808">Transferase</keyword>
<evidence type="ECO:0000256" key="1">
    <source>
        <dbReference type="ARBA" id="ARBA00022679"/>
    </source>
</evidence>
<keyword evidence="3" id="KW-0418">Kinase</keyword>
<evidence type="ECO:0000256" key="4">
    <source>
        <dbReference type="ARBA" id="ARBA00022840"/>
    </source>
</evidence>
<dbReference type="Proteomes" id="UP000681722">
    <property type="component" value="Unassembled WGS sequence"/>
</dbReference>
<dbReference type="GO" id="GO:0005634">
    <property type="term" value="C:nucleus"/>
    <property type="evidence" value="ECO:0007669"/>
    <property type="project" value="TreeGrafter"/>
</dbReference>
<feature type="domain" description="RIO2 kinase winged helix" evidence="5">
    <location>
        <begin position="9"/>
        <end position="95"/>
    </location>
</feature>
<evidence type="ECO:0000256" key="2">
    <source>
        <dbReference type="ARBA" id="ARBA00022741"/>
    </source>
</evidence>
<dbReference type="Pfam" id="PF09202">
    <property type="entry name" value="Rio2_N"/>
    <property type="match status" value="1"/>
</dbReference>
<dbReference type="FunFam" id="1.10.10.10:FF:000053">
    <property type="entry name" value="Serine/threonine-protein kinase RIO2"/>
    <property type="match status" value="1"/>
</dbReference>
<dbReference type="GO" id="GO:0030490">
    <property type="term" value="P:maturation of SSU-rRNA"/>
    <property type="evidence" value="ECO:0007669"/>
    <property type="project" value="TreeGrafter"/>
</dbReference>
<dbReference type="PANTHER" id="PTHR45852">
    <property type="entry name" value="SER/THR-PROTEIN KINASE RIO2"/>
    <property type="match status" value="1"/>
</dbReference>
<dbReference type="GO" id="GO:0004674">
    <property type="term" value="F:protein serine/threonine kinase activity"/>
    <property type="evidence" value="ECO:0007669"/>
    <property type="project" value="InterPro"/>
</dbReference>
<dbReference type="InterPro" id="IPR036388">
    <property type="entry name" value="WH-like_DNA-bd_sf"/>
</dbReference>
<keyword evidence="8" id="KW-1185">Reference proteome</keyword>
<evidence type="ECO:0000259" key="5">
    <source>
        <dbReference type="Pfam" id="PF09202"/>
    </source>
</evidence>
<gene>
    <name evidence="6" type="ORF">GPM918_LOCUS14144</name>
    <name evidence="7" type="ORF">SRO942_LOCUS14144</name>
</gene>
<dbReference type="Proteomes" id="UP000663829">
    <property type="component" value="Unassembled WGS sequence"/>
</dbReference>
<dbReference type="OrthoDB" id="10258631at2759"/>
<dbReference type="InterPro" id="IPR015285">
    <property type="entry name" value="RIO2_wHTH_N"/>
</dbReference>
<evidence type="ECO:0000256" key="3">
    <source>
        <dbReference type="ARBA" id="ARBA00022777"/>
    </source>
</evidence>
<accession>A0A814HEI7</accession>
<comment type="caution">
    <text evidence="6">The sequence shown here is derived from an EMBL/GenBank/DDBJ whole genome shotgun (WGS) entry which is preliminary data.</text>
</comment>
<dbReference type="GO" id="GO:0005829">
    <property type="term" value="C:cytosol"/>
    <property type="evidence" value="ECO:0007669"/>
    <property type="project" value="TreeGrafter"/>
</dbReference>
<name>A0A814HEI7_9BILA</name>
<dbReference type="Gene3D" id="1.10.10.10">
    <property type="entry name" value="Winged helix-like DNA-binding domain superfamily/Winged helix DNA-binding domain"/>
    <property type="match status" value="1"/>
</dbReference>
<evidence type="ECO:0000313" key="6">
    <source>
        <dbReference type="EMBL" id="CAF1008657.1"/>
    </source>
</evidence>
<proteinExistence type="predicted"/>
<evidence type="ECO:0000313" key="8">
    <source>
        <dbReference type="Proteomes" id="UP000663829"/>
    </source>
</evidence>
<dbReference type="GO" id="GO:0030688">
    <property type="term" value="C:preribosome, small subunit precursor"/>
    <property type="evidence" value="ECO:0007669"/>
    <property type="project" value="TreeGrafter"/>
</dbReference>
<organism evidence="6 8">
    <name type="scientific">Didymodactylos carnosus</name>
    <dbReference type="NCBI Taxonomy" id="1234261"/>
    <lineage>
        <taxon>Eukaryota</taxon>
        <taxon>Metazoa</taxon>
        <taxon>Spiralia</taxon>
        <taxon>Gnathifera</taxon>
        <taxon>Rotifera</taxon>
        <taxon>Eurotatoria</taxon>
        <taxon>Bdelloidea</taxon>
        <taxon>Philodinida</taxon>
        <taxon>Philodinidae</taxon>
        <taxon>Didymodactylos</taxon>
    </lineage>
</organism>
<dbReference type="AlphaFoldDB" id="A0A814HEI7"/>
<dbReference type="EMBL" id="CAJNOQ010003364">
    <property type="protein sequence ID" value="CAF1008657.1"/>
    <property type="molecule type" value="Genomic_DNA"/>
</dbReference>
<evidence type="ECO:0000313" key="7">
    <source>
        <dbReference type="EMBL" id="CAF3779783.1"/>
    </source>
</evidence>
<dbReference type="PANTHER" id="PTHR45852:SF1">
    <property type="entry name" value="SERINE_THREONINE-PROTEIN KINASE RIO2"/>
    <property type="match status" value="1"/>
</dbReference>
<reference evidence="6" key="1">
    <citation type="submission" date="2021-02" db="EMBL/GenBank/DDBJ databases">
        <authorList>
            <person name="Nowell W R."/>
        </authorList>
    </citation>
    <scope>NUCLEOTIDE SEQUENCE</scope>
</reference>
<keyword evidence="4" id="KW-0067">ATP-binding</keyword>
<dbReference type="SUPFAM" id="SSF46785">
    <property type="entry name" value="Winged helix' DNA-binding domain"/>
    <property type="match status" value="1"/>
</dbReference>
<dbReference type="EMBL" id="CAJOBC010003364">
    <property type="protein sequence ID" value="CAF3779783.1"/>
    <property type="molecule type" value="Genomic_DNA"/>
</dbReference>
<keyword evidence="2" id="KW-0547">Nucleotide-binding</keyword>